<feature type="domain" description="C5a peptidase/Subtilisin-like protease SBT2-like Fn3-like" evidence="12">
    <location>
        <begin position="602"/>
        <end position="700"/>
    </location>
</feature>
<evidence type="ECO:0000256" key="7">
    <source>
        <dbReference type="PIRSR" id="PIRSR615500-1"/>
    </source>
</evidence>
<evidence type="ECO:0000256" key="2">
    <source>
        <dbReference type="ARBA" id="ARBA00022512"/>
    </source>
</evidence>
<feature type="domain" description="Peptidase S8/S53" evidence="10">
    <location>
        <begin position="156"/>
        <end position="581"/>
    </location>
</feature>
<evidence type="ECO:0000256" key="9">
    <source>
        <dbReference type="SAM" id="SignalP"/>
    </source>
</evidence>
<evidence type="ECO:0000256" key="5">
    <source>
        <dbReference type="ARBA" id="ARBA00022801"/>
    </source>
</evidence>
<evidence type="ECO:0000313" key="13">
    <source>
        <dbReference type="EMBL" id="CUX90926.1"/>
    </source>
</evidence>
<dbReference type="PROSITE" id="PS00136">
    <property type="entry name" value="SUBTILASE_ASP"/>
    <property type="match status" value="1"/>
</dbReference>
<dbReference type="EMBL" id="LN999509">
    <property type="protein sequence ID" value="CUX90926.1"/>
    <property type="molecule type" value="mRNA"/>
</dbReference>
<dbReference type="InterPro" id="IPR034187">
    <property type="entry name" value="Peptidases_S8_5"/>
</dbReference>
<dbReference type="AlphaFoldDB" id="A0A1D0CE89"/>
<keyword evidence="5 8" id="KW-0378">Hydrolase</keyword>
<evidence type="ECO:0000256" key="6">
    <source>
        <dbReference type="ARBA" id="ARBA00022825"/>
    </source>
</evidence>
<organism evidence="13">
    <name type="scientific">Flammulina velutipes</name>
    <name type="common">Agaricus velutipes</name>
    <dbReference type="NCBI Taxonomy" id="38945"/>
    <lineage>
        <taxon>Eukaryota</taxon>
        <taxon>Fungi</taxon>
        <taxon>Dikarya</taxon>
        <taxon>Basidiomycota</taxon>
        <taxon>Agaricomycotina</taxon>
        <taxon>Agaricomycetes</taxon>
        <taxon>Agaricomycetidae</taxon>
        <taxon>Agaricales</taxon>
        <taxon>Marasmiineae</taxon>
        <taxon>Physalacriaceae</taxon>
        <taxon>Flammulina</taxon>
    </lineage>
</organism>
<proteinExistence type="evidence at transcript level"/>
<dbReference type="PANTHER" id="PTHR43806">
    <property type="entry name" value="PEPTIDASE S8"/>
    <property type="match status" value="1"/>
</dbReference>
<feature type="active site" description="Charge relay system" evidence="7 8">
    <location>
        <position position="215"/>
    </location>
</feature>
<dbReference type="Pfam" id="PF06280">
    <property type="entry name" value="fn3_5"/>
    <property type="match status" value="1"/>
</dbReference>
<keyword evidence="3 8" id="KW-0645">Protease</keyword>
<feature type="signal peptide" evidence="9">
    <location>
        <begin position="1"/>
        <end position="21"/>
    </location>
</feature>
<accession>A0A1D0CE89</accession>
<sequence>MKLSTLAAVLSPSLLTSLCSALSLSDIKRVTTLPTLTDKFIIEVTDASKIPTKRELSDATAHEKLCAYLEDRGISYDVNKEFDSEIFVGASVTLSSPEDVEAIKANTGIVTIRPVRTYPRPASVKLETLAEGEDADVQTTHILTGVDKLHAQGIYGAGIKIGILDTGIDYTHPALGGGFGEGFKVVGGYDFVGDDYTGSNEPVPDSDPLDQCAGHGTHVAGIIAADPDNPYSISGVAYEASISAYRVFGCSGFVSDDVLVDALIRGFEDGQDILTLSLGGTDGWTEGTTSVLTSRIAQTGKIVTIAAGNDGSSGSWYSSGPGNGIDAISVASLDNTAIILQNATVGGVDRNPITYYSFTPFPVSETLPIYAISNDTTIVDDACNELPDTTPDLTPYLVIVRRGTCTFVTKLANIAAKGGRYAFIYDNGNGFTAIDVGNYNATLIQAADGEFLVNEFASGANITITYPQEGASTNFPDPTGGLISSFTSYGPSNDFYFKPAVAAPGGNILSTLPLNGYGIASGTSMATPFLAGSAALLLSVKGTAPEVALGARSLFQSTAHIVSTSHTDGDPAQTVTQQGAGLVNVFDAIYATTIISPTELILNDTAHLVDTFTITISNTGTESKDYTLSDVPAGTALTVESGTILASLGPVPLSTDYASVAFSEDSFTLGAGESTIVTVTITPPEGVDASVFPVYSGFIQAISGSEIVHATYLGLAASLYDKKVIDDTDYLFGFVIPAIINADGDIQEEPTNYTFVEGDFPSILFRFAFGTPLFNLELVDIDTTLENGSLKRRGVSFVPEAASIAPTSVGSIGSFQYYPRNDENGNAYYLLSLEEPTFVDGTVIPNGAYRVLLSALKVTGDPSNEDDYESWLSDIVGVEVPAES</sequence>
<evidence type="ECO:0000256" key="1">
    <source>
        <dbReference type="ARBA" id="ARBA00011073"/>
    </source>
</evidence>
<evidence type="ECO:0000259" key="11">
    <source>
        <dbReference type="Pfam" id="PF02225"/>
    </source>
</evidence>
<dbReference type="PROSITE" id="PS51892">
    <property type="entry name" value="SUBTILASE"/>
    <property type="match status" value="1"/>
</dbReference>
<evidence type="ECO:0000259" key="10">
    <source>
        <dbReference type="Pfam" id="PF00082"/>
    </source>
</evidence>
<dbReference type="GO" id="GO:0016020">
    <property type="term" value="C:membrane"/>
    <property type="evidence" value="ECO:0007669"/>
    <property type="project" value="InterPro"/>
</dbReference>
<dbReference type="InterPro" id="IPR022398">
    <property type="entry name" value="Peptidase_S8_His-AS"/>
</dbReference>
<gene>
    <name evidence="13" type="primary">fveS8</name>
</gene>
<dbReference type="PANTHER" id="PTHR43806:SF66">
    <property type="entry name" value="SERIN ENDOPEPTIDASE"/>
    <property type="match status" value="1"/>
</dbReference>
<feature type="active site" description="Charge relay system" evidence="7 8">
    <location>
        <position position="524"/>
    </location>
</feature>
<evidence type="ECO:0000256" key="4">
    <source>
        <dbReference type="ARBA" id="ARBA00022729"/>
    </source>
</evidence>
<dbReference type="InterPro" id="IPR000209">
    <property type="entry name" value="Peptidase_S8/S53_dom"/>
</dbReference>
<feature type="domain" description="PA" evidence="11">
    <location>
        <begin position="379"/>
        <end position="442"/>
    </location>
</feature>
<dbReference type="InterPro" id="IPR015500">
    <property type="entry name" value="Peptidase_S8_subtilisin-rel"/>
</dbReference>
<protein>
    <submittedName>
        <fullName evidence="13">Serine peptidase S08</fullName>
    </submittedName>
</protein>
<evidence type="ECO:0000256" key="8">
    <source>
        <dbReference type="PROSITE-ProRule" id="PRU01240"/>
    </source>
</evidence>
<dbReference type="GO" id="GO:0006508">
    <property type="term" value="P:proteolysis"/>
    <property type="evidence" value="ECO:0007669"/>
    <property type="project" value="UniProtKB-KW"/>
</dbReference>
<evidence type="ECO:0000259" key="12">
    <source>
        <dbReference type="Pfam" id="PF06280"/>
    </source>
</evidence>
<keyword evidence="4 9" id="KW-0732">Signal</keyword>
<name>A0A1D0CE89_FLAVE</name>
<dbReference type="CDD" id="cd07489">
    <property type="entry name" value="Peptidases_S8_5"/>
    <property type="match status" value="1"/>
</dbReference>
<dbReference type="InterPro" id="IPR036852">
    <property type="entry name" value="Peptidase_S8/S53_dom_sf"/>
</dbReference>
<keyword evidence="6 8" id="KW-0720">Serine protease</keyword>
<dbReference type="PRINTS" id="PR00723">
    <property type="entry name" value="SUBTILISIN"/>
</dbReference>
<dbReference type="Gene3D" id="3.40.50.200">
    <property type="entry name" value="Peptidase S8/S53 domain"/>
    <property type="match status" value="1"/>
</dbReference>
<reference evidence="13" key="1">
    <citation type="submission" date="2015-12" db="EMBL/GenBank/DDBJ databases">
        <title>Peptidases of Flammulina velutipes for an improved hydrolysis of vegetable proteins - biochemical and molecular characterization.</title>
        <authorList>
            <person name="Linke D."/>
            <person name="Eisele N."/>
            <person name="Grimrath A."/>
            <person name="Berger R.G."/>
        </authorList>
    </citation>
    <scope>NUCLEOTIDE SEQUENCE</scope>
    <source>
        <strain evidence="13">DSMZ 1658</strain>
    </source>
</reference>
<dbReference type="Pfam" id="PF02225">
    <property type="entry name" value="PA"/>
    <property type="match status" value="1"/>
</dbReference>
<keyword evidence="2" id="KW-0964">Secreted</keyword>
<dbReference type="InterPro" id="IPR003137">
    <property type="entry name" value="PA_domain"/>
</dbReference>
<dbReference type="GO" id="GO:0005615">
    <property type="term" value="C:extracellular space"/>
    <property type="evidence" value="ECO:0007669"/>
    <property type="project" value="TreeGrafter"/>
</dbReference>
<dbReference type="GO" id="GO:0004252">
    <property type="term" value="F:serine-type endopeptidase activity"/>
    <property type="evidence" value="ECO:0007669"/>
    <property type="project" value="UniProtKB-UniRule"/>
</dbReference>
<dbReference type="InterPro" id="IPR050131">
    <property type="entry name" value="Peptidase_S8_subtilisin-like"/>
</dbReference>
<dbReference type="InterPro" id="IPR010435">
    <property type="entry name" value="C5a/SBT2-like_Fn3"/>
</dbReference>
<dbReference type="CDD" id="cd02124">
    <property type="entry name" value="PA_PoS1_like"/>
    <property type="match status" value="1"/>
</dbReference>
<comment type="similarity">
    <text evidence="1 8">Belongs to the peptidase S8 family.</text>
</comment>
<dbReference type="Pfam" id="PF00082">
    <property type="entry name" value="Peptidase_S8"/>
    <property type="match status" value="1"/>
</dbReference>
<dbReference type="InterPro" id="IPR023827">
    <property type="entry name" value="Peptidase_S8_Asp-AS"/>
</dbReference>
<feature type="chain" id="PRO_5008897082" evidence="9">
    <location>
        <begin position="22"/>
        <end position="884"/>
    </location>
</feature>
<dbReference type="SUPFAM" id="SSF52743">
    <property type="entry name" value="Subtilisin-like"/>
    <property type="match status" value="1"/>
</dbReference>
<dbReference type="PROSITE" id="PS00137">
    <property type="entry name" value="SUBTILASE_HIS"/>
    <property type="match status" value="1"/>
</dbReference>
<evidence type="ECO:0000256" key="3">
    <source>
        <dbReference type="ARBA" id="ARBA00022670"/>
    </source>
</evidence>
<dbReference type="Gene3D" id="3.50.30.30">
    <property type="match status" value="1"/>
</dbReference>
<feature type="active site" description="Charge relay system" evidence="7 8">
    <location>
        <position position="165"/>
    </location>
</feature>
<keyword evidence="2" id="KW-0134">Cell wall</keyword>